<comment type="similarity">
    <text evidence="2 7">Belongs to the FliR/MopE/SpaR family.</text>
</comment>
<evidence type="ECO:0000256" key="4">
    <source>
        <dbReference type="ARBA" id="ARBA00022692"/>
    </source>
</evidence>
<gene>
    <name evidence="8" type="primary">sctT</name>
    <name evidence="8" type="ORF">I3J27_13360</name>
</gene>
<dbReference type="PANTHER" id="PTHR30065">
    <property type="entry name" value="FLAGELLAR BIOSYNTHETIC PROTEIN FLIR"/>
    <property type="match status" value="1"/>
</dbReference>
<evidence type="ECO:0000256" key="1">
    <source>
        <dbReference type="ARBA" id="ARBA00004651"/>
    </source>
</evidence>
<dbReference type="RefSeq" id="WP_270169863.1">
    <property type="nucleotide sequence ID" value="NZ_CP089391.1"/>
</dbReference>
<protein>
    <submittedName>
        <fullName evidence="8">Type III secretion system export apparatus subunit SctT</fullName>
    </submittedName>
</protein>
<feature type="transmembrane region" description="Helical" evidence="7">
    <location>
        <begin position="101"/>
        <end position="119"/>
    </location>
</feature>
<dbReference type="Pfam" id="PF01311">
    <property type="entry name" value="Bac_export_1"/>
    <property type="match status" value="1"/>
</dbReference>
<sequence>MIILPVFSRISFGGLLRAALTLALAAPITGYATASLSDLQAPVRTIQLCLIAVKEIFVGVTIGFMLSMPFWAIQIVGELMDVQRGVSSEVAPVDPSSRSPASAMGLFLSLCGIALFVAADGLQTLVDLLYRSYAIWPLRSLMPQIDASAALASLGLLDRLVRFGLLVGGPAIIFLLLIDICVLLIGRFAPQFKPFDLAPAIKNVGFAIFIAIYATFLFDYMRTEIATTRNVVQELGNFVK</sequence>
<organism evidence="8 9">
    <name type="scientific">Bradyrhizobium xenonodulans</name>
    <dbReference type="NCBI Taxonomy" id="2736875"/>
    <lineage>
        <taxon>Bacteria</taxon>
        <taxon>Pseudomonadati</taxon>
        <taxon>Pseudomonadota</taxon>
        <taxon>Alphaproteobacteria</taxon>
        <taxon>Hyphomicrobiales</taxon>
        <taxon>Nitrobacteraceae</taxon>
        <taxon>Bradyrhizobium</taxon>
    </lineage>
</organism>
<dbReference type="Proteomes" id="UP001179614">
    <property type="component" value="Chromosome"/>
</dbReference>
<proteinExistence type="inferred from homology"/>
<dbReference type="NCBIfam" id="TIGR01401">
    <property type="entry name" value="fliR_like_III"/>
    <property type="match status" value="1"/>
</dbReference>
<comment type="subcellular location">
    <subcellularLocation>
        <location evidence="1 7">Cell membrane</location>
        <topology evidence="1 7">Multi-pass membrane protein</topology>
    </subcellularLocation>
</comment>
<keyword evidence="5 7" id="KW-1133">Transmembrane helix</keyword>
<evidence type="ECO:0000256" key="6">
    <source>
        <dbReference type="ARBA" id="ARBA00023136"/>
    </source>
</evidence>
<accession>A0ABY7MV96</accession>
<evidence type="ECO:0000256" key="7">
    <source>
        <dbReference type="RuleBase" id="RU362072"/>
    </source>
</evidence>
<dbReference type="PRINTS" id="PR00953">
    <property type="entry name" value="TYPE3IMRPROT"/>
</dbReference>
<keyword evidence="4 7" id="KW-0812">Transmembrane</keyword>
<dbReference type="PANTHER" id="PTHR30065:SF1">
    <property type="entry name" value="SURFACE PRESENTATION OF ANTIGENS PROTEIN SPAR"/>
    <property type="match status" value="1"/>
</dbReference>
<evidence type="ECO:0000256" key="3">
    <source>
        <dbReference type="ARBA" id="ARBA00022475"/>
    </source>
</evidence>
<keyword evidence="6 7" id="KW-0472">Membrane</keyword>
<evidence type="ECO:0000256" key="2">
    <source>
        <dbReference type="ARBA" id="ARBA00009772"/>
    </source>
</evidence>
<name>A0ABY7MV96_9BRAD</name>
<feature type="transmembrane region" description="Helical" evidence="7">
    <location>
        <begin position="163"/>
        <end position="185"/>
    </location>
</feature>
<dbReference type="EMBL" id="CP089391">
    <property type="protein sequence ID" value="WBL81357.1"/>
    <property type="molecule type" value="Genomic_DNA"/>
</dbReference>
<keyword evidence="9" id="KW-1185">Reference proteome</keyword>
<evidence type="ECO:0000313" key="8">
    <source>
        <dbReference type="EMBL" id="WBL81357.1"/>
    </source>
</evidence>
<dbReference type="InterPro" id="IPR006304">
    <property type="entry name" value="T3SS_SpaR/YscT"/>
</dbReference>
<reference evidence="8" key="1">
    <citation type="submission" date="2021-12" db="EMBL/GenBank/DDBJ databases">
        <title>Bradyrhizobium xenonodulans sp. nov.</title>
        <authorList>
            <person name="Claassens R."/>
            <person name="Venter S.N."/>
            <person name="Beukes C.W."/>
            <person name="Stepkowski T."/>
            <person name="Steenkamp E.T."/>
        </authorList>
    </citation>
    <scope>NUCLEOTIDE SEQUENCE</scope>
    <source>
        <strain evidence="8">14AB</strain>
    </source>
</reference>
<evidence type="ECO:0000256" key="5">
    <source>
        <dbReference type="ARBA" id="ARBA00022989"/>
    </source>
</evidence>
<dbReference type="InterPro" id="IPR002010">
    <property type="entry name" value="T3SS_IM_R"/>
</dbReference>
<evidence type="ECO:0000313" key="9">
    <source>
        <dbReference type="Proteomes" id="UP001179614"/>
    </source>
</evidence>
<keyword evidence="3 7" id="KW-1003">Cell membrane</keyword>
<feature type="transmembrane region" description="Helical" evidence="7">
    <location>
        <begin position="56"/>
        <end position="80"/>
    </location>
</feature>
<comment type="caution">
    <text evidence="7">Lacks conserved residue(s) required for the propagation of feature annotation.</text>
</comment>
<feature type="transmembrane region" description="Helical" evidence="7">
    <location>
        <begin position="197"/>
        <end position="218"/>
    </location>
</feature>